<gene>
    <name evidence="3" type="primary">flgA</name>
    <name evidence="3" type="ORF">ENO34_02760</name>
</gene>
<evidence type="ECO:0000313" key="3">
    <source>
        <dbReference type="EMBL" id="HEV09304.1"/>
    </source>
</evidence>
<keyword evidence="3" id="KW-0966">Cell projection</keyword>
<keyword evidence="3" id="KW-0282">Flagellum</keyword>
<name>A0A832DQN2_9AQUI</name>
<keyword evidence="1" id="KW-1005">Bacterial flagellum biogenesis</keyword>
<sequence length="169" mass="19002">MVRLFLAFILFFVGISLADDKVSKFESMVDNYVKQNFKEFEIVNMVKIPKSYIKQIPEDFDSVECKSKGNSGLYLYLSCFTYKDGKQNGEIPVTYRISQLSKDGSLTPVIHKNQKVNILYINGSIKIQLLGTALESGRVGSYIKVKNISTGKELVGKVIDQQTVLVEGE</sequence>
<reference evidence="3" key="1">
    <citation type="journal article" date="2020" name="mSystems">
        <title>Genome- and Community-Level Interaction Insights into Carbon Utilization and Element Cycling Functions of Hydrothermarchaeota in Hydrothermal Sediment.</title>
        <authorList>
            <person name="Zhou Z."/>
            <person name="Liu Y."/>
            <person name="Xu W."/>
            <person name="Pan J."/>
            <person name="Luo Z.H."/>
            <person name="Li M."/>
        </authorList>
    </citation>
    <scope>NUCLEOTIDE SEQUENCE [LARGE SCALE GENOMIC DNA]</scope>
    <source>
        <strain evidence="3">SpSt-1257</strain>
    </source>
</reference>
<dbReference type="InterPro" id="IPR017585">
    <property type="entry name" value="SAF_FlgA"/>
</dbReference>
<comment type="caution">
    <text evidence="3">The sequence shown here is derived from an EMBL/GenBank/DDBJ whole genome shotgun (WGS) entry which is preliminary data.</text>
</comment>
<dbReference type="Pfam" id="PF13144">
    <property type="entry name" value="ChapFlgA"/>
    <property type="match status" value="1"/>
</dbReference>
<comment type="function">
    <text evidence="1">Involved in the assembly process of the P-ring formation. It may associate with FlgF on the rod constituting a structure essential for the P-ring assembly or may act as a modulator protein for the P-ring assembly.</text>
</comment>
<dbReference type="Proteomes" id="UP000885621">
    <property type="component" value="Unassembled WGS sequence"/>
</dbReference>
<keyword evidence="1" id="KW-0574">Periplasm</keyword>
<dbReference type="AlphaFoldDB" id="A0A832DQN2"/>
<dbReference type="Gene3D" id="2.30.30.760">
    <property type="match status" value="1"/>
</dbReference>
<dbReference type="PANTHER" id="PTHR36307">
    <property type="entry name" value="FLAGELLA BASAL BODY P-RING FORMATION PROTEIN FLGA"/>
    <property type="match status" value="1"/>
</dbReference>
<dbReference type="EMBL" id="DSFC01000156">
    <property type="protein sequence ID" value="HEV09304.1"/>
    <property type="molecule type" value="Genomic_DNA"/>
</dbReference>
<dbReference type="PANTHER" id="PTHR36307:SF1">
    <property type="entry name" value="FLAGELLA BASAL BODY P-RING FORMATION PROTEIN FLGA"/>
    <property type="match status" value="1"/>
</dbReference>
<dbReference type="InterPro" id="IPR039246">
    <property type="entry name" value="Flagellar_FlgA"/>
</dbReference>
<comment type="similarity">
    <text evidence="1">Belongs to the FlgA family.</text>
</comment>
<dbReference type="GO" id="GO:0044780">
    <property type="term" value="P:bacterial-type flagellum assembly"/>
    <property type="evidence" value="ECO:0007669"/>
    <property type="project" value="InterPro"/>
</dbReference>
<keyword evidence="3" id="KW-0969">Cilium</keyword>
<evidence type="ECO:0000256" key="1">
    <source>
        <dbReference type="RuleBase" id="RU362063"/>
    </source>
</evidence>
<proteinExistence type="inferred from homology"/>
<dbReference type="GO" id="GO:0042597">
    <property type="term" value="C:periplasmic space"/>
    <property type="evidence" value="ECO:0007669"/>
    <property type="project" value="UniProtKB-SubCell"/>
</dbReference>
<dbReference type="NCBIfam" id="TIGR03170">
    <property type="entry name" value="flgA_cterm"/>
    <property type="match status" value="1"/>
</dbReference>
<feature type="domain" description="Flagella basal body P-ring formation protein FlgA SAF" evidence="2">
    <location>
        <begin position="107"/>
        <end position="166"/>
    </location>
</feature>
<organism evidence="3">
    <name type="scientific">Sulfurihydrogenibium azorense</name>
    <dbReference type="NCBI Taxonomy" id="309806"/>
    <lineage>
        <taxon>Bacteria</taxon>
        <taxon>Pseudomonadati</taxon>
        <taxon>Aquificota</taxon>
        <taxon>Aquificia</taxon>
        <taxon>Aquificales</taxon>
        <taxon>Hydrogenothermaceae</taxon>
        <taxon>Sulfurihydrogenibium</taxon>
    </lineage>
</organism>
<comment type="subcellular location">
    <subcellularLocation>
        <location evidence="1">Periplasm</location>
    </subcellularLocation>
</comment>
<evidence type="ECO:0000259" key="2">
    <source>
        <dbReference type="Pfam" id="PF13144"/>
    </source>
</evidence>
<protein>
    <recommendedName>
        <fullName evidence="1">Flagella basal body P-ring formation protein FlgA</fullName>
    </recommendedName>
</protein>
<accession>A0A832DQN2</accession>